<evidence type="ECO:0000313" key="3">
    <source>
        <dbReference type="Proteomes" id="UP001501787"/>
    </source>
</evidence>
<comment type="caution">
    <text evidence="2">The sequence shown here is derived from an EMBL/GenBank/DDBJ whole genome shotgun (WGS) entry which is preliminary data.</text>
</comment>
<organism evidence="2 3">
    <name type="scientific">Psychrobacter aestuarii</name>
    <dbReference type="NCBI Taxonomy" id="556327"/>
    <lineage>
        <taxon>Bacteria</taxon>
        <taxon>Pseudomonadati</taxon>
        <taxon>Pseudomonadota</taxon>
        <taxon>Gammaproteobacteria</taxon>
        <taxon>Moraxellales</taxon>
        <taxon>Moraxellaceae</taxon>
        <taxon>Psychrobacter</taxon>
    </lineage>
</organism>
<feature type="chain" id="PRO_5047322992" evidence="1">
    <location>
        <begin position="26"/>
        <end position="485"/>
    </location>
</feature>
<dbReference type="Proteomes" id="UP001501787">
    <property type="component" value="Unassembled WGS sequence"/>
</dbReference>
<keyword evidence="3" id="KW-1185">Reference proteome</keyword>
<evidence type="ECO:0000313" key="2">
    <source>
        <dbReference type="EMBL" id="GAA0321502.1"/>
    </source>
</evidence>
<reference evidence="3" key="1">
    <citation type="journal article" date="2019" name="Int. J. Syst. Evol. Microbiol.">
        <title>The Global Catalogue of Microorganisms (GCM) 10K type strain sequencing project: providing services to taxonomists for standard genome sequencing and annotation.</title>
        <authorList>
            <consortium name="The Broad Institute Genomics Platform"/>
            <consortium name="The Broad Institute Genome Sequencing Center for Infectious Disease"/>
            <person name="Wu L."/>
            <person name="Ma J."/>
        </authorList>
    </citation>
    <scope>NUCLEOTIDE SEQUENCE [LARGE SCALE GENOMIC DNA]</scope>
    <source>
        <strain evidence="3">JCM 16343</strain>
    </source>
</reference>
<dbReference type="Gene3D" id="2.40.160.130">
    <property type="entry name" value="Capsule assembly protein Wzi"/>
    <property type="match status" value="1"/>
</dbReference>
<dbReference type="InterPro" id="IPR038636">
    <property type="entry name" value="Wzi_sf"/>
</dbReference>
<dbReference type="RefSeq" id="WP_201505126.1">
    <property type="nucleotide sequence ID" value="NZ_BAAAFR010000005.1"/>
</dbReference>
<protein>
    <submittedName>
        <fullName evidence="2">Capsule assembly Wzi family protein</fullName>
    </submittedName>
</protein>
<name>A0ABP3FMP2_9GAMM</name>
<accession>A0ABP3FMP2</accession>
<dbReference type="EMBL" id="BAAAFR010000005">
    <property type="protein sequence ID" value="GAA0321502.1"/>
    <property type="molecule type" value="Genomic_DNA"/>
</dbReference>
<evidence type="ECO:0000256" key="1">
    <source>
        <dbReference type="SAM" id="SignalP"/>
    </source>
</evidence>
<keyword evidence="1" id="KW-0732">Signal</keyword>
<gene>
    <name evidence="2" type="ORF">GCM10009129_19140</name>
</gene>
<feature type="signal peptide" evidence="1">
    <location>
        <begin position="1"/>
        <end position="25"/>
    </location>
</feature>
<proteinExistence type="predicted"/>
<dbReference type="Pfam" id="PF14052">
    <property type="entry name" value="Caps_assemb_Wzi"/>
    <property type="match status" value="1"/>
</dbReference>
<sequence>MNTQRRYKRLSVLVGLGMMSLYASAQNLHMNDMQLKSQLDWLNSQGVIHISTSTWPLTTNEINRALASATTATPQQAQMLQKVQSVLAKEKNGLVKANVNAYIQSDRQQLPQTFADDHLAGQQLSGGVGISEEDWEFNIQANVKNDNLVDDDSDVSLEGTYLAGKAANQWLIAGKIPAWWGPGHDGSLIRGDASLPVAGLTMQRDTQEAPKSPYLSWVGPWQYQLFAGQLDDYEAVPDAKLFGMRLTASPQPWLELGASRTFMWGGDGRPESASSFFDALTGLRDNGDTGKEDPANQIGGFDARVDLAPLVNVPAGVYGQYVGEDEAGGLPAKNMYLAGADYSGMAYGMPYQVYAEYTDTRSSGEARGVSYDHATYEDGYYQQGYPLGHALGGDAESVAVGSKVWLNEDNFVRAKLQYAKVNQSPRADKGINNVYPEEDTLKVMDVEWTHQLQPKTKLSTRLWAVDSDIQSTDIGAGVGLEWQSY</sequence>
<dbReference type="InterPro" id="IPR026950">
    <property type="entry name" value="Caps_assemb_Wzi"/>
</dbReference>